<dbReference type="CDD" id="cd19152">
    <property type="entry name" value="AKR_AKR15A"/>
    <property type="match status" value="1"/>
</dbReference>
<evidence type="ECO:0000259" key="1">
    <source>
        <dbReference type="Pfam" id="PF00248"/>
    </source>
</evidence>
<comment type="caution">
    <text evidence="2">The sequence shown here is derived from an EMBL/GenBank/DDBJ whole genome shotgun (WGS) entry which is preliminary data.</text>
</comment>
<evidence type="ECO:0000313" key="2">
    <source>
        <dbReference type="EMBL" id="TWP51110.1"/>
    </source>
</evidence>
<dbReference type="EMBL" id="VOBR01000009">
    <property type="protein sequence ID" value="TWP51110.1"/>
    <property type="molecule type" value="Genomic_DNA"/>
</dbReference>
<dbReference type="InterPro" id="IPR036812">
    <property type="entry name" value="NAD(P)_OxRdtase_dom_sf"/>
</dbReference>
<accession>A0A563ETW6</accession>
<dbReference type="PANTHER" id="PTHR42686:SF1">
    <property type="entry name" value="GH17980P-RELATED"/>
    <property type="match status" value="1"/>
</dbReference>
<dbReference type="GO" id="GO:0016491">
    <property type="term" value="F:oxidoreductase activity"/>
    <property type="evidence" value="ECO:0007669"/>
    <property type="project" value="InterPro"/>
</dbReference>
<dbReference type="AlphaFoldDB" id="A0A563ETW6"/>
<reference evidence="2 3" key="1">
    <citation type="submission" date="2019-07" db="EMBL/GenBank/DDBJ databases">
        <title>Lentzea xizangensis sp. nov., isolated from Qinghai-Tibetan Plateau Soils.</title>
        <authorList>
            <person name="Huang J."/>
        </authorList>
    </citation>
    <scope>NUCLEOTIDE SEQUENCE [LARGE SCALE GENOMIC DNA]</scope>
    <source>
        <strain evidence="2 3">FXJ1.1311</strain>
    </source>
</reference>
<dbReference type="OrthoDB" id="9768851at2"/>
<dbReference type="SUPFAM" id="SSF51430">
    <property type="entry name" value="NAD(P)-linked oxidoreductase"/>
    <property type="match status" value="1"/>
</dbReference>
<gene>
    <name evidence="2" type="ORF">FKR81_15885</name>
</gene>
<sequence>MMKVPVTRLGFGAAPIGNLYREISDEEAFGAVESAWQNGVRYFDTAPHYGLGLSERRLGVALTGRPRSEYVISTKVGRLLEPNDAGGDDLAAGGFAVPAKFRRVWDFSADGVKRSLESSLDRLGTDHVEIVYLHDPDDHWEQAFSEGYPALESLRAQGVVGAIGVGMNQWEMPERFVRETDIDVVMLAGRYSLLEQPALPSFLPACGERGVSVVAAGVFNSGLLSRPEVPSSAKYNYGDAPVELVSRARAIAEVCKRHEVTLPQVAIQFPMGHPAVACVVIGSRTAEQMDANSSYFETPIPSELWDELRSERLLGEEVPTP</sequence>
<feature type="domain" description="NADP-dependent oxidoreductase" evidence="1">
    <location>
        <begin position="8"/>
        <end position="309"/>
    </location>
</feature>
<evidence type="ECO:0000313" key="3">
    <source>
        <dbReference type="Proteomes" id="UP000316639"/>
    </source>
</evidence>
<dbReference type="InterPro" id="IPR023210">
    <property type="entry name" value="NADP_OxRdtase_dom"/>
</dbReference>
<dbReference type="GO" id="GO:0005829">
    <property type="term" value="C:cytosol"/>
    <property type="evidence" value="ECO:0007669"/>
    <property type="project" value="TreeGrafter"/>
</dbReference>
<keyword evidence="3" id="KW-1185">Reference proteome</keyword>
<dbReference type="PRINTS" id="PR00069">
    <property type="entry name" value="ALDKETRDTASE"/>
</dbReference>
<protein>
    <submittedName>
        <fullName evidence="2">Aldo/keto reductase</fullName>
    </submittedName>
</protein>
<name>A0A563ETW6_9PSEU</name>
<dbReference type="PANTHER" id="PTHR42686">
    <property type="entry name" value="GH17980P-RELATED"/>
    <property type="match status" value="1"/>
</dbReference>
<organism evidence="2 3">
    <name type="scientific">Lentzea tibetensis</name>
    <dbReference type="NCBI Taxonomy" id="2591470"/>
    <lineage>
        <taxon>Bacteria</taxon>
        <taxon>Bacillati</taxon>
        <taxon>Actinomycetota</taxon>
        <taxon>Actinomycetes</taxon>
        <taxon>Pseudonocardiales</taxon>
        <taxon>Pseudonocardiaceae</taxon>
        <taxon>Lentzea</taxon>
    </lineage>
</organism>
<proteinExistence type="predicted"/>
<dbReference type="InterPro" id="IPR020471">
    <property type="entry name" value="AKR"/>
</dbReference>
<dbReference type="Proteomes" id="UP000316639">
    <property type="component" value="Unassembled WGS sequence"/>
</dbReference>
<dbReference type="Pfam" id="PF00248">
    <property type="entry name" value="Aldo_ket_red"/>
    <property type="match status" value="1"/>
</dbReference>
<dbReference type="Gene3D" id="3.20.20.100">
    <property type="entry name" value="NADP-dependent oxidoreductase domain"/>
    <property type="match status" value="1"/>
</dbReference>